<keyword evidence="3" id="KW-1185">Reference proteome</keyword>
<dbReference type="Gene3D" id="2.130.10.10">
    <property type="entry name" value="YVTN repeat-like/Quinoprotein amine dehydrogenase"/>
    <property type="match status" value="3"/>
</dbReference>
<dbReference type="STRING" id="90262.A0A1X2J018"/>
<comment type="caution">
    <text evidence="2">The sequence shown here is derived from an EMBL/GenBank/DDBJ whole genome shotgun (WGS) entry which is preliminary data.</text>
</comment>
<evidence type="ECO:0000313" key="3">
    <source>
        <dbReference type="Proteomes" id="UP000193560"/>
    </source>
</evidence>
<proteinExistence type="predicted"/>
<evidence type="ECO:0000259" key="1">
    <source>
        <dbReference type="Pfam" id="PF10433"/>
    </source>
</evidence>
<sequence>MILSDSMSRTQFSPVIGMGSIIEEGIIWHMEFLHTPTNSLDRIILVAIVYNDISRLCRIILFSIDASDSQKASIKVVGRLPLEFKTPLPILLLPLQCYQESFMVITERTVCVLSADDISCGNVLYPVVPISSNDFDSNTNEDILITSYSLCADPTLPYMYLGTAEGYLLKLDISDLDSMKWIACQKVNPIGQQMCVLGLIQVDDDEGELWMAEALFYVGESADSQLVAIPWNDGDSCNTSAPFVLQTLVNRAPLTDWQIVRKNGQPDRLVTCSGQDEQGALHYISRDVDSTTLYASDVNWNGITKMWCLSNSLGRCHLVASSSYSTRVALLDYEDRMDEDTTEIVETQVPSIYAGSFKVHLHGTVVIQITQDGTTLLDVDGVLLLRCPNSSGFTTVIVPHG</sequence>
<dbReference type="PANTHER" id="PTHR10644">
    <property type="entry name" value="DNA REPAIR/RNA PROCESSING CPSF FAMILY"/>
    <property type="match status" value="1"/>
</dbReference>
<gene>
    <name evidence="2" type="ORF">BCR42DRAFT_88794</name>
</gene>
<dbReference type="Proteomes" id="UP000193560">
    <property type="component" value="Unassembled WGS sequence"/>
</dbReference>
<dbReference type="AlphaFoldDB" id="A0A1X2J018"/>
<dbReference type="InterPro" id="IPR018846">
    <property type="entry name" value="Beta-prop_RSE1/DDB1/CPSF1_1st"/>
</dbReference>
<dbReference type="Pfam" id="PF10433">
    <property type="entry name" value="Beta-prop_RSE1_1st"/>
    <property type="match status" value="1"/>
</dbReference>
<evidence type="ECO:0000313" key="2">
    <source>
        <dbReference type="EMBL" id="ORZ24311.1"/>
    </source>
</evidence>
<name>A0A1X2J018_9FUNG</name>
<dbReference type="InterPro" id="IPR015943">
    <property type="entry name" value="WD40/YVTN_repeat-like_dom_sf"/>
</dbReference>
<protein>
    <submittedName>
        <fullName evidence="2">Mono-functional DNA-alkylating methyl methanesulfonate N-term-domain-containing protein</fullName>
    </submittedName>
</protein>
<organism evidence="2 3">
    <name type="scientific">Absidia repens</name>
    <dbReference type="NCBI Taxonomy" id="90262"/>
    <lineage>
        <taxon>Eukaryota</taxon>
        <taxon>Fungi</taxon>
        <taxon>Fungi incertae sedis</taxon>
        <taxon>Mucoromycota</taxon>
        <taxon>Mucoromycotina</taxon>
        <taxon>Mucoromycetes</taxon>
        <taxon>Mucorales</taxon>
        <taxon>Cunninghamellaceae</taxon>
        <taxon>Absidia</taxon>
    </lineage>
</organism>
<dbReference type="InterPro" id="IPR050358">
    <property type="entry name" value="RSE1/DDB1/CFT1"/>
</dbReference>
<accession>A0A1X2J018</accession>
<feature type="domain" description="RSE1/DDB1/CPSF1 first beta-propeller" evidence="1">
    <location>
        <begin position="22"/>
        <end position="230"/>
    </location>
</feature>
<dbReference type="EMBL" id="MCGE01000002">
    <property type="protein sequence ID" value="ORZ24311.1"/>
    <property type="molecule type" value="Genomic_DNA"/>
</dbReference>
<dbReference type="OrthoDB" id="20774at2759"/>
<reference evidence="2 3" key="1">
    <citation type="submission" date="2016-07" db="EMBL/GenBank/DDBJ databases">
        <title>Pervasive Adenine N6-methylation of Active Genes in Fungi.</title>
        <authorList>
            <consortium name="DOE Joint Genome Institute"/>
            <person name="Mondo S.J."/>
            <person name="Dannebaum R.O."/>
            <person name="Kuo R.C."/>
            <person name="Labutti K."/>
            <person name="Haridas S."/>
            <person name="Kuo A."/>
            <person name="Salamov A."/>
            <person name="Ahrendt S.R."/>
            <person name="Lipzen A."/>
            <person name="Sullivan W."/>
            <person name="Andreopoulos W.B."/>
            <person name="Clum A."/>
            <person name="Lindquist E."/>
            <person name="Daum C."/>
            <person name="Ramamoorthy G.K."/>
            <person name="Gryganskyi A."/>
            <person name="Culley D."/>
            <person name="Magnuson J.K."/>
            <person name="James T.Y."/>
            <person name="O'Malley M.A."/>
            <person name="Stajich J.E."/>
            <person name="Spatafora J.W."/>
            <person name="Visel A."/>
            <person name="Grigoriev I.V."/>
        </authorList>
    </citation>
    <scope>NUCLEOTIDE SEQUENCE [LARGE SCALE GENOMIC DNA]</scope>
    <source>
        <strain evidence="2 3">NRRL 1336</strain>
    </source>
</reference>